<evidence type="ECO:0000313" key="1">
    <source>
        <dbReference type="EMBL" id="MFE9601497.1"/>
    </source>
</evidence>
<dbReference type="Proteomes" id="UP001601303">
    <property type="component" value="Unassembled WGS sequence"/>
</dbReference>
<keyword evidence="2" id="KW-1185">Reference proteome</keyword>
<name>A0ABW6M7M2_9ACTN</name>
<reference evidence="1 2" key="1">
    <citation type="submission" date="2024-10" db="EMBL/GenBank/DDBJ databases">
        <title>The Natural Products Discovery Center: Release of the First 8490 Sequenced Strains for Exploring Actinobacteria Biosynthetic Diversity.</title>
        <authorList>
            <person name="Kalkreuter E."/>
            <person name="Kautsar S.A."/>
            <person name="Yang D."/>
            <person name="Bader C.D."/>
            <person name="Teijaro C.N."/>
            <person name="Fluegel L."/>
            <person name="Davis C.M."/>
            <person name="Simpson J.R."/>
            <person name="Lauterbach L."/>
            <person name="Steele A.D."/>
            <person name="Gui C."/>
            <person name="Meng S."/>
            <person name="Li G."/>
            <person name="Viehrig K."/>
            <person name="Ye F."/>
            <person name="Su P."/>
            <person name="Kiefer A.F."/>
            <person name="Nichols A."/>
            <person name="Cepeda A.J."/>
            <person name="Yan W."/>
            <person name="Fan B."/>
            <person name="Jiang Y."/>
            <person name="Adhikari A."/>
            <person name="Zheng C.-J."/>
            <person name="Schuster L."/>
            <person name="Cowan T.M."/>
            <person name="Smanski M.J."/>
            <person name="Chevrette M.G."/>
            <person name="De Carvalho L.P.S."/>
            <person name="Shen B."/>
        </authorList>
    </citation>
    <scope>NUCLEOTIDE SEQUENCE [LARGE SCALE GENOMIC DNA]</scope>
    <source>
        <strain evidence="1 2">NPDC006488</strain>
    </source>
</reference>
<gene>
    <name evidence="1" type="ORF">ACFYNQ_23390</name>
</gene>
<proteinExistence type="predicted"/>
<accession>A0ABW6M7M2</accession>
<organism evidence="1 2">
    <name type="scientific">Streptomyces hokutonensis</name>
    <dbReference type="NCBI Taxonomy" id="1306990"/>
    <lineage>
        <taxon>Bacteria</taxon>
        <taxon>Bacillati</taxon>
        <taxon>Actinomycetota</taxon>
        <taxon>Actinomycetes</taxon>
        <taxon>Kitasatosporales</taxon>
        <taxon>Streptomycetaceae</taxon>
        <taxon>Streptomyces</taxon>
    </lineage>
</organism>
<sequence>MAGLLLGTWLQARRQERHETTQRRRVELRDIYTAYAAAAYEAAEDIRDIGQDLADRAKIRGPSKKWGASFQSFRRLKAAGILVEFEGSTEVIDASCAVEEAIGNYAIAVADARGAPSEEWDKVKDQIDAFMNEARKTLGT</sequence>
<dbReference type="RefSeq" id="WP_388108764.1">
    <property type="nucleotide sequence ID" value="NZ_JBIAHM010000008.1"/>
</dbReference>
<evidence type="ECO:0000313" key="2">
    <source>
        <dbReference type="Proteomes" id="UP001601303"/>
    </source>
</evidence>
<protein>
    <submittedName>
        <fullName evidence="1">Uncharacterized protein</fullName>
    </submittedName>
</protein>
<comment type="caution">
    <text evidence="1">The sequence shown here is derived from an EMBL/GenBank/DDBJ whole genome shotgun (WGS) entry which is preliminary data.</text>
</comment>
<dbReference type="EMBL" id="JBIAHM010000008">
    <property type="protein sequence ID" value="MFE9601497.1"/>
    <property type="molecule type" value="Genomic_DNA"/>
</dbReference>